<evidence type="ECO:0000256" key="1">
    <source>
        <dbReference type="SAM" id="MobiDB-lite"/>
    </source>
</evidence>
<protein>
    <submittedName>
        <fullName evidence="2">Uncharacterized protein</fullName>
    </submittedName>
</protein>
<reference evidence="2 3" key="1">
    <citation type="journal article" date="2019" name="Commun. Biol.">
        <title>The bagworm genome reveals a unique fibroin gene that provides high tensile strength.</title>
        <authorList>
            <person name="Kono N."/>
            <person name="Nakamura H."/>
            <person name="Ohtoshi R."/>
            <person name="Tomita M."/>
            <person name="Numata K."/>
            <person name="Arakawa K."/>
        </authorList>
    </citation>
    <scope>NUCLEOTIDE SEQUENCE [LARGE SCALE GENOMIC DNA]</scope>
</reference>
<evidence type="ECO:0000313" key="2">
    <source>
        <dbReference type="EMBL" id="GBP86495.1"/>
    </source>
</evidence>
<dbReference type="EMBL" id="BGZK01001799">
    <property type="protein sequence ID" value="GBP86495.1"/>
    <property type="molecule type" value="Genomic_DNA"/>
</dbReference>
<gene>
    <name evidence="2" type="ORF">EVAR_69163_1</name>
</gene>
<evidence type="ECO:0000313" key="3">
    <source>
        <dbReference type="Proteomes" id="UP000299102"/>
    </source>
</evidence>
<name>A0A4C1ZIX4_EUMVA</name>
<accession>A0A4C1ZIX4</accession>
<dbReference type="AlphaFoldDB" id="A0A4C1ZIX4"/>
<feature type="region of interest" description="Disordered" evidence="1">
    <location>
        <begin position="55"/>
        <end position="82"/>
    </location>
</feature>
<feature type="region of interest" description="Disordered" evidence="1">
    <location>
        <begin position="100"/>
        <end position="123"/>
    </location>
</feature>
<keyword evidence="3" id="KW-1185">Reference proteome</keyword>
<sequence length="123" mass="14321">MKNTALLSKIYRRHHITATHICGCQRDGLAAALYWRATDSRGHVSTSLIIAKSRVARSKSRRYRDSNPGGRHGNQNGDHCYRGARQKTDTKFLLDGQQDRAHMVKERRLRHKPFVAHRRHRRK</sequence>
<feature type="compositionally biased region" description="Basic residues" evidence="1">
    <location>
        <begin position="107"/>
        <end position="123"/>
    </location>
</feature>
<organism evidence="2 3">
    <name type="scientific">Eumeta variegata</name>
    <name type="common">Bagworm moth</name>
    <name type="synonym">Eumeta japonica</name>
    <dbReference type="NCBI Taxonomy" id="151549"/>
    <lineage>
        <taxon>Eukaryota</taxon>
        <taxon>Metazoa</taxon>
        <taxon>Ecdysozoa</taxon>
        <taxon>Arthropoda</taxon>
        <taxon>Hexapoda</taxon>
        <taxon>Insecta</taxon>
        <taxon>Pterygota</taxon>
        <taxon>Neoptera</taxon>
        <taxon>Endopterygota</taxon>
        <taxon>Lepidoptera</taxon>
        <taxon>Glossata</taxon>
        <taxon>Ditrysia</taxon>
        <taxon>Tineoidea</taxon>
        <taxon>Psychidae</taxon>
        <taxon>Oiketicinae</taxon>
        <taxon>Eumeta</taxon>
    </lineage>
</organism>
<dbReference type="Proteomes" id="UP000299102">
    <property type="component" value="Unassembled WGS sequence"/>
</dbReference>
<proteinExistence type="predicted"/>
<comment type="caution">
    <text evidence="2">The sequence shown here is derived from an EMBL/GenBank/DDBJ whole genome shotgun (WGS) entry which is preliminary data.</text>
</comment>